<evidence type="ECO:0000313" key="2">
    <source>
        <dbReference type="Proteomes" id="UP001196068"/>
    </source>
</evidence>
<dbReference type="Proteomes" id="UP001196068">
    <property type="component" value="Unassembled WGS sequence"/>
</dbReference>
<reference evidence="1" key="1">
    <citation type="submission" date="2020-01" db="EMBL/GenBank/DDBJ databases">
        <authorList>
            <person name="Rat A."/>
        </authorList>
    </citation>
    <scope>NUCLEOTIDE SEQUENCE</scope>
    <source>
        <strain evidence="1">LMG 28251</strain>
    </source>
</reference>
<sequence>MSVVPFPPRASGAVLQEALDAAYAASELEAKAWEGLAMTPWGESAGQAHEAVMQAALAAATPILRNVTSAPAMVLLIANAMAEEANIRLRVRGVL</sequence>
<proteinExistence type="predicted"/>
<gene>
    <name evidence="1" type="ORF">GXW79_01025</name>
</gene>
<dbReference type="AlphaFoldDB" id="A0AAF1KQW6"/>
<dbReference type="RefSeq" id="WP_211872345.1">
    <property type="nucleotide sequence ID" value="NZ_JAAEDH010000001.1"/>
</dbReference>
<protein>
    <submittedName>
        <fullName evidence="1">Uncharacterized protein</fullName>
    </submittedName>
</protein>
<dbReference type="EMBL" id="JAAEDH010000001">
    <property type="protein sequence ID" value="MBR0653652.1"/>
    <property type="molecule type" value="Genomic_DNA"/>
</dbReference>
<evidence type="ECO:0000313" key="1">
    <source>
        <dbReference type="EMBL" id="MBR0653652.1"/>
    </source>
</evidence>
<reference evidence="1" key="2">
    <citation type="journal article" date="2021" name="Syst. Appl. Microbiol.">
        <title>Roseomonas hellenica sp. nov., isolated from roots of wild-growing Alkanna tinctoria.</title>
        <authorList>
            <person name="Rat A."/>
            <person name="Naranjo H.D."/>
            <person name="Lebbe L."/>
            <person name="Cnockaert M."/>
            <person name="Krigas N."/>
            <person name="Grigoriadou K."/>
            <person name="Maloupa E."/>
            <person name="Willems A."/>
        </authorList>
    </citation>
    <scope>NUCLEOTIDE SEQUENCE</scope>
    <source>
        <strain evidence="1">LMG 28251</strain>
    </source>
</reference>
<keyword evidence="2" id="KW-1185">Reference proteome</keyword>
<organism evidence="1 2">
    <name type="scientific">Plastoroseomonas arctica</name>
    <dbReference type="NCBI Taxonomy" id="1509237"/>
    <lineage>
        <taxon>Bacteria</taxon>
        <taxon>Pseudomonadati</taxon>
        <taxon>Pseudomonadota</taxon>
        <taxon>Alphaproteobacteria</taxon>
        <taxon>Acetobacterales</taxon>
        <taxon>Acetobacteraceae</taxon>
        <taxon>Plastoroseomonas</taxon>
    </lineage>
</organism>
<name>A0AAF1KQW6_9PROT</name>
<accession>A0AAF1KQW6</accession>
<comment type="caution">
    <text evidence="1">The sequence shown here is derived from an EMBL/GenBank/DDBJ whole genome shotgun (WGS) entry which is preliminary data.</text>
</comment>